<protein>
    <recommendedName>
        <fullName evidence="4">CCHC-type domain-containing protein</fullName>
    </recommendedName>
</protein>
<evidence type="ECO:0008006" key="4">
    <source>
        <dbReference type="Google" id="ProtNLM"/>
    </source>
</evidence>
<comment type="caution">
    <text evidence="2">The sequence shown here is derived from an EMBL/GenBank/DDBJ whole genome shotgun (WGS) entry which is preliminary data.</text>
</comment>
<accession>A0A444X264</accession>
<name>A0A444X264_ARAHY</name>
<dbReference type="EMBL" id="SDMP01000020">
    <property type="protein sequence ID" value="RYQ83777.1"/>
    <property type="molecule type" value="Genomic_DNA"/>
</dbReference>
<sequence>MHYGPRLVPNPHLKQVIKGCPKKTCFLNEMDICDLSSPRHCRLCKGKGHSQSRCPNRSGASASGSSPNS</sequence>
<dbReference type="Proteomes" id="UP000289738">
    <property type="component" value="Chromosome B10"/>
</dbReference>
<feature type="compositionally biased region" description="Low complexity" evidence="1">
    <location>
        <begin position="55"/>
        <end position="69"/>
    </location>
</feature>
<evidence type="ECO:0000256" key="1">
    <source>
        <dbReference type="SAM" id="MobiDB-lite"/>
    </source>
</evidence>
<dbReference type="AlphaFoldDB" id="A0A444X264"/>
<evidence type="ECO:0000313" key="3">
    <source>
        <dbReference type="Proteomes" id="UP000289738"/>
    </source>
</evidence>
<organism evidence="2 3">
    <name type="scientific">Arachis hypogaea</name>
    <name type="common">Peanut</name>
    <dbReference type="NCBI Taxonomy" id="3818"/>
    <lineage>
        <taxon>Eukaryota</taxon>
        <taxon>Viridiplantae</taxon>
        <taxon>Streptophyta</taxon>
        <taxon>Embryophyta</taxon>
        <taxon>Tracheophyta</taxon>
        <taxon>Spermatophyta</taxon>
        <taxon>Magnoliopsida</taxon>
        <taxon>eudicotyledons</taxon>
        <taxon>Gunneridae</taxon>
        <taxon>Pentapetalae</taxon>
        <taxon>rosids</taxon>
        <taxon>fabids</taxon>
        <taxon>Fabales</taxon>
        <taxon>Fabaceae</taxon>
        <taxon>Papilionoideae</taxon>
        <taxon>50 kb inversion clade</taxon>
        <taxon>dalbergioids sensu lato</taxon>
        <taxon>Dalbergieae</taxon>
        <taxon>Pterocarpus clade</taxon>
        <taxon>Arachis</taxon>
    </lineage>
</organism>
<gene>
    <name evidence="2" type="ORF">Ahy_B10g102613</name>
</gene>
<reference evidence="2 3" key="1">
    <citation type="submission" date="2019-01" db="EMBL/GenBank/DDBJ databases">
        <title>Sequencing of cultivated peanut Arachis hypogaea provides insights into genome evolution and oil improvement.</title>
        <authorList>
            <person name="Chen X."/>
        </authorList>
    </citation>
    <scope>NUCLEOTIDE SEQUENCE [LARGE SCALE GENOMIC DNA]</scope>
    <source>
        <strain evidence="3">cv. Fuhuasheng</strain>
        <tissue evidence="2">Leaves</tissue>
    </source>
</reference>
<evidence type="ECO:0000313" key="2">
    <source>
        <dbReference type="EMBL" id="RYQ83777.1"/>
    </source>
</evidence>
<proteinExistence type="predicted"/>
<feature type="region of interest" description="Disordered" evidence="1">
    <location>
        <begin position="46"/>
        <end position="69"/>
    </location>
</feature>
<keyword evidence="3" id="KW-1185">Reference proteome</keyword>